<evidence type="ECO:0000313" key="1">
    <source>
        <dbReference type="EMBL" id="AVM01317.1"/>
    </source>
</evidence>
<dbReference type="RefSeq" id="WP_105943025.1">
    <property type="nucleotide sequence ID" value="NZ_CP027433.1"/>
</dbReference>
<dbReference type="AlphaFoldDB" id="A0A2S0KHZ9"/>
<dbReference type="KEGG" id="git:C6V83_14765"/>
<organism evidence="1 2">
    <name type="scientific">Gordonia iterans</name>
    <dbReference type="NCBI Taxonomy" id="1004901"/>
    <lineage>
        <taxon>Bacteria</taxon>
        <taxon>Bacillati</taxon>
        <taxon>Actinomycetota</taxon>
        <taxon>Actinomycetes</taxon>
        <taxon>Mycobacteriales</taxon>
        <taxon>Gordoniaceae</taxon>
        <taxon>Gordonia</taxon>
    </lineage>
</organism>
<sequence length="66" mass="7527">MGKKKPDPAKVARLKPKKKCCKKRTRCLKCPVVVHKMQRLDLDSMSKKEARKALEAARVNPGRRGQ</sequence>
<name>A0A2S0KHZ9_9ACTN</name>
<proteinExistence type="predicted"/>
<gene>
    <name evidence="1" type="ORF">C6V83_14765</name>
</gene>
<accession>A0A2S0KHZ9</accession>
<reference evidence="1 2" key="1">
    <citation type="submission" date="2018-03" db="EMBL/GenBank/DDBJ databases">
        <title>Characteristics and genome of n-alkane degrading marine bacteria Gordonia iterans isolated from crude oil contaminated in Tae-an, South Korea.</title>
        <authorList>
            <person name="Lee S.-S."/>
            <person name="Kim H."/>
        </authorList>
    </citation>
    <scope>NUCLEOTIDE SEQUENCE [LARGE SCALE GENOMIC DNA]</scope>
    <source>
        <strain evidence="1 2">Co17</strain>
    </source>
</reference>
<dbReference type="EMBL" id="CP027433">
    <property type="protein sequence ID" value="AVM01317.1"/>
    <property type="molecule type" value="Genomic_DNA"/>
</dbReference>
<keyword evidence="2" id="KW-1185">Reference proteome</keyword>
<evidence type="ECO:0000313" key="2">
    <source>
        <dbReference type="Proteomes" id="UP000239814"/>
    </source>
</evidence>
<dbReference type="Proteomes" id="UP000239814">
    <property type="component" value="Chromosome"/>
</dbReference>
<protein>
    <submittedName>
        <fullName evidence="1">Uncharacterized protein</fullName>
    </submittedName>
</protein>